<dbReference type="PANTHER" id="PTHR48103:SF2">
    <property type="entry name" value="MIDASIN"/>
    <property type="match status" value="1"/>
</dbReference>
<dbReference type="GO" id="GO:0000027">
    <property type="term" value="P:ribosomal large subunit assembly"/>
    <property type="evidence" value="ECO:0007669"/>
    <property type="project" value="TreeGrafter"/>
</dbReference>
<dbReference type="Proteomes" id="UP000245207">
    <property type="component" value="Unassembled WGS sequence"/>
</dbReference>
<dbReference type="PANTHER" id="PTHR48103">
    <property type="entry name" value="MIDASIN-RELATED"/>
    <property type="match status" value="1"/>
</dbReference>
<keyword evidence="1" id="KW-0547">Nucleotide-binding</keyword>
<name>A0A2U1KE59_ARTAN</name>
<evidence type="ECO:0000313" key="4">
    <source>
        <dbReference type="EMBL" id="PWA35065.1"/>
    </source>
</evidence>
<organism evidence="4 5">
    <name type="scientific">Artemisia annua</name>
    <name type="common">Sweet wormwood</name>
    <dbReference type="NCBI Taxonomy" id="35608"/>
    <lineage>
        <taxon>Eukaryota</taxon>
        <taxon>Viridiplantae</taxon>
        <taxon>Streptophyta</taxon>
        <taxon>Embryophyta</taxon>
        <taxon>Tracheophyta</taxon>
        <taxon>Spermatophyta</taxon>
        <taxon>Magnoliopsida</taxon>
        <taxon>eudicotyledons</taxon>
        <taxon>Gunneridae</taxon>
        <taxon>Pentapetalae</taxon>
        <taxon>asterids</taxon>
        <taxon>campanulids</taxon>
        <taxon>Asterales</taxon>
        <taxon>Asteraceae</taxon>
        <taxon>Asteroideae</taxon>
        <taxon>Anthemideae</taxon>
        <taxon>Artemisiinae</taxon>
        <taxon>Artemisia</taxon>
    </lineage>
</organism>
<feature type="transmembrane region" description="Helical" evidence="3">
    <location>
        <begin position="273"/>
        <end position="295"/>
    </location>
</feature>
<dbReference type="STRING" id="35608.A0A2U1KE59"/>
<dbReference type="GO" id="GO:0005524">
    <property type="term" value="F:ATP binding"/>
    <property type="evidence" value="ECO:0007669"/>
    <property type="project" value="UniProtKB-KW"/>
</dbReference>
<accession>A0A2U1KE59</accession>
<proteinExistence type="predicted"/>
<evidence type="ECO:0000256" key="2">
    <source>
        <dbReference type="ARBA" id="ARBA00022840"/>
    </source>
</evidence>
<protein>
    <submittedName>
        <fullName evidence="4">ATPase</fullName>
    </submittedName>
</protein>
<dbReference type="EMBL" id="PKPP01020770">
    <property type="protein sequence ID" value="PWA35065.1"/>
    <property type="molecule type" value="Genomic_DNA"/>
</dbReference>
<keyword evidence="5" id="KW-1185">Reference proteome</keyword>
<reference evidence="4 5" key="1">
    <citation type="journal article" date="2018" name="Mol. Plant">
        <title>The genome of Artemisia annua provides insight into the evolution of Asteraceae family and artemisinin biosynthesis.</title>
        <authorList>
            <person name="Shen Q."/>
            <person name="Zhang L."/>
            <person name="Liao Z."/>
            <person name="Wang S."/>
            <person name="Yan T."/>
            <person name="Shi P."/>
            <person name="Liu M."/>
            <person name="Fu X."/>
            <person name="Pan Q."/>
            <person name="Wang Y."/>
            <person name="Lv Z."/>
            <person name="Lu X."/>
            <person name="Zhang F."/>
            <person name="Jiang W."/>
            <person name="Ma Y."/>
            <person name="Chen M."/>
            <person name="Hao X."/>
            <person name="Li L."/>
            <person name="Tang Y."/>
            <person name="Lv G."/>
            <person name="Zhou Y."/>
            <person name="Sun X."/>
            <person name="Brodelius P.E."/>
            <person name="Rose J.K.C."/>
            <person name="Tang K."/>
        </authorList>
    </citation>
    <scope>NUCLEOTIDE SEQUENCE [LARGE SCALE GENOMIC DNA]</scope>
    <source>
        <strain evidence="5">cv. Huhao1</strain>
        <tissue evidence="4">Leaf</tissue>
    </source>
</reference>
<keyword evidence="3" id="KW-1133">Transmembrane helix</keyword>
<keyword evidence="3" id="KW-0812">Transmembrane</keyword>
<comment type="caution">
    <text evidence="4">The sequence shown here is derived from an EMBL/GenBank/DDBJ whole genome shotgun (WGS) entry which is preliminary data.</text>
</comment>
<dbReference type="AlphaFoldDB" id="A0A2U1KE59"/>
<dbReference type="GO" id="GO:0005634">
    <property type="term" value="C:nucleus"/>
    <property type="evidence" value="ECO:0007669"/>
    <property type="project" value="TreeGrafter"/>
</dbReference>
<evidence type="ECO:0000256" key="1">
    <source>
        <dbReference type="ARBA" id="ARBA00022741"/>
    </source>
</evidence>
<evidence type="ECO:0000313" key="5">
    <source>
        <dbReference type="Proteomes" id="UP000245207"/>
    </source>
</evidence>
<keyword evidence="3" id="KW-0472">Membrane</keyword>
<dbReference type="GO" id="GO:0030687">
    <property type="term" value="C:preribosome, large subunit precursor"/>
    <property type="evidence" value="ECO:0007669"/>
    <property type="project" value="TreeGrafter"/>
</dbReference>
<dbReference type="GO" id="GO:0000055">
    <property type="term" value="P:ribosomal large subunit export from nucleus"/>
    <property type="evidence" value="ECO:0007669"/>
    <property type="project" value="TreeGrafter"/>
</dbReference>
<sequence length="296" mass="34366">MLHDMVFPKADRAGLHTTNRTQFDVALANKKLLFAANWSIEQATINNLKVYVLWLRWLSDQLQGYCSFFSSFLKLLNEEMNHSRWNCIKQSHEVLRKDLILQPMLSLDHANLTGNQHLINKCVGLLRLSHQQWHAETEFKYSVCMSAFIMSNVDEGNLDVLKQMEEMYQVVFRFDTGKYKKLRSECDEFLKLVATPFDLLRKLANLTLQQQADVSDITSLLVVFRSDTGKYKKLRSECDEFLKLVATPFDLLRKLANLTLQQQADVSDITSLLILWLISVVLGYELEVYVIIFTML</sequence>
<keyword evidence="2" id="KW-0067">ATP-binding</keyword>
<gene>
    <name evidence="4" type="ORF">CTI12_AA612750</name>
</gene>
<evidence type="ECO:0000256" key="3">
    <source>
        <dbReference type="SAM" id="Phobius"/>
    </source>
</evidence>